<keyword evidence="3" id="KW-1185">Reference proteome</keyword>
<name>A0ABV0VGJ5_9TELE</name>
<feature type="compositionally biased region" description="Basic and acidic residues" evidence="1">
    <location>
        <begin position="29"/>
        <end position="43"/>
    </location>
</feature>
<comment type="caution">
    <text evidence="2">The sequence shown here is derived from an EMBL/GenBank/DDBJ whole genome shotgun (WGS) entry which is preliminary data.</text>
</comment>
<evidence type="ECO:0000256" key="1">
    <source>
        <dbReference type="SAM" id="MobiDB-lite"/>
    </source>
</evidence>
<organism evidence="2 3">
    <name type="scientific">Ilyodon furcidens</name>
    <name type="common">goldbreast splitfin</name>
    <dbReference type="NCBI Taxonomy" id="33524"/>
    <lineage>
        <taxon>Eukaryota</taxon>
        <taxon>Metazoa</taxon>
        <taxon>Chordata</taxon>
        <taxon>Craniata</taxon>
        <taxon>Vertebrata</taxon>
        <taxon>Euteleostomi</taxon>
        <taxon>Actinopterygii</taxon>
        <taxon>Neopterygii</taxon>
        <taxon>Teleostei</taxon>
        <taxon>Neoteleostei</taxon>
        <taxon>Acanthomorphata</taxon>
        <taxon>Ovalentaria</taxon>
        <taxon>Atherinomorphae</taxon>
        <taxon>Cyprinodontiformes</taxon>
        <taxon>Goodeidae</taxon>
        <taxon>Ilyodon</taxon>
    </lineage>
</organism>
<proteinExistence type="predicted"/>
<dbReference type="Proteomes" id="UP001482620">
    <property type="component" value="Unassembled WGS sequence"/>
</dbReference>
<protein>
    <submittedName>
        <fullName evidence="2">Uncharacterized protein</fullName>
    </submittedName>
</protein>
<feature type="region of interest" description="Disordered" evidence="1">
    <location>
        <begin position="67"/>
        <end position="93"/>
    </location>
</feature>
<accession>A0ABV0VGJ5</accession>
<sequence>MTSHMVASGGLNVQCPHEDKGQFIRLRSHRETDGLRETETEREKRRGRVALCVPLWLDPHLVSMCDQSSGANDELPEASSIRPGLTGLPQRGRKRDDYQHAGYCLCI</sequence>
<gene>
    <name evidence="2" type="ORF">ILYODFUR_019449</name>
</gene>
<reference evidence="2 3" key="1">
    <citation type="submission" date="2021-06" db="EMBL/GenBank/DDBJ databases">
        <authorList>
            <person name="Palmer J.M."/>
        </authorList>
    </citation>
    <scope>NUCLEOTIDE SEQUENCE [LARGE SCALE GENOMIC DNA]</scope>
    <source>
        <strain evidence="3">if_2019</strain>
        <tissue evidence="2">Muscle</tissue>
    </source>
</reference>
<evidence type="ECO:0000313" key="2">
    <source>
        <dbReference type="EMBL" id="MEQ2255980.1"/>
    </source>
</evidence>
<feature type="region of interest" description="Disordered" evidence="1">
    <location>
        <begin position="22"/>
        <end position="43"/>
    </location>
</feature>
<dbReference type="EMBL" id="JAHRIQ010106217">
    <property type="protein sequence ID" value="MEQ2255980.1"/>
    <property type="molecule type" value="Genomic_DNA"/>
</dbReference>
<evidence type="ECO:0000313" key="3">
    <source>
        <dbReference type="Proteomes" id="UP001482620"/>
    </source>
</evidence>